<name>A0A2X0M738_9BASI</name>
<dbReference type="Proteomes" id="UP000249464">
    <property type="component" value="Unassembled WGS sequence"/>
</dbReference>
<evidence type="ECO:0000313" key="1">
    <source>
        <dbReference type="EMBL" id="SGY45992.1"/>
    </source>
</evidence>
<dbReference type="EMBL" id="FQNC01000043">
    <property type="protein sequence ID" value="SGY45992.1"/>
    <property type="molecule type" value="Genomic_DNA"/>
</dbReference>
<dbReference type="Gene3D" id="3.40.710.10">
    <property type="entry name" value="DD-peptidase/beta-lactamase superfamily"/>
    <property type="match status" value="1"/>
</dbReference>
<sequence>MKTDSLFVTRQYKGRFEMLKQSFWVLQASTAARGIAVGNATVADGRKPKRAITLHQLPIHTSGLGYTFLSEEDFASSQKLEGVQRDGGEKMGGMTALVAEPGEDAAV</sequence>
<proteinExistence type="predicted"/>
<organism evidence="1 2">
    <name type="scientific">Microbotryum silenes-dioicae</name>
    <dbReference type="NCBI Taxonomy" id="796604"/>
    <lineage>
        <taxon>Eukaryota</taxon>
        <taxon>Fungi</taxon>
        <taxon>Dikarya</taxon>
        <taxon>Basidiomycota</taxon>
        <taxon>Pucciniomycotina</taxon>
        <taxon>Microbotryomycetes</taxon>
        <taxon>Microbotryales</taxon>
        <taxon>Microbotryaceae</taxon>
        <taxon>Microbotryum</taxon>
    </lineage>
</organism>
<reference evidence="1 2" key="1">
    <citation type="submission" date="2016-11" db="EMBL/GenBank/DDBJ databases">
        <authorList>
            <person name="Jaros S."/>
            <person name="Januszkiewicz K."/>
            <person name="Wedrychowicz H."/>
        </authorList>
    </citation>
    <scope>NUCLEOTIDE SEQUENCE [LARGE SCALE GENOMIC DNA]</scope>
</reference>
<accession>A0A2X0M738</accession>
<protein>
    <submittedName>
        <fullName evidence="1">BQ5605_C001g00368 protein</fullName>
    </submittedName>
</protein>
<evidence type="ECO:0000313" key="2">
    <source>
        <dbReference type="Proteomes" id="UP000249464"/>
    </source>
</evidence>
<dbReference type="InterPro" id="IPR012338">
    <property type="entry name" value="Beta-lactam/transpept-like"/>
</dbReference>
<dbReference type="AlphaFoldDB" id="A0A2X0M738"/>
<gene>
    <name evidence="1" type="primary">BQ5605_C001g00368</name>
    <name evidence="1" type="ORF">BQ5605_C001G00368</name>
</gene>
<keyword evidence="2" id="KW-1185">Reference proteome</keyword>